<feature type="domain" description="Glycosyl transferase family 1" evidence="4">
    <location>
        <begin position="259"/>
        <end position="398"/>
    </location>
</feature>
<keyword evidence="6" id="KW-1185">Reference proteome</keyword>
<dbReference type="InterPro" id="IPR050194">
    <property type="entry name" value="Glycosyltransferase_grp1"/>
</dbReference>
<dbReference type="GO" id="GO:0016757">
    <property type="term" value="F:glycosyltransferase activity"/>
    <property type="evidence" value="ECO:0007669"/>
    <property type="project" value="UniProtKB-KW"/>
</dbReference>
<name>A0AAD8Y3C8_9STRA</name>
<evidence type="ECO:0000313" key="6">
    <source>
        <dbReference type="Proteomes" id="UP001224775"/>
    </source>
</evidence>
<sequence length="517" mass="57815">MCQPKNATATVSSSSLQMQPTNTLSNSPSSSRSSSIEEKVGWVPAPKPLKILLCSENVPPQVNGIARRIGMYEEGLTHAGCIVDSLHPDQGLDKVLSHVNPWNFTSRMMIINPLHLFRLLNSSYDVVHVVMPANLSSMWILAAFKVLRCIKREAKPALVVSWHCNIVDYMKHFTVGPLQFIGHFFFYLLFGMLPLISDRILTPTRKSEPHLVNMWRRSNGKVCAGVCFTGVNKTEFSPDAKYSSWGQTWASSKANYLSKVGKKHLIVCVGRLSPEKSVDELIEALTNLNDCALWLVGDGPQRPELERQARDLGVPVKFLGYQSGEALHAVYTVADLFVCPSLTETFGQTVNEALASQVRVALPNVPVFAEAYGDALPRDAFWEPRSRPAMIAAIKKQLHRHSRNDPYGTPNLASLKTWDEAVHALLDEYMEAFEDRQHTFTLLAALYFPLWCVITTSIAVSFFVFSQLRSLCGGSVRLFFKKSAEDVLIKVQSFQRLPSFDVQHQTEKSSKSPEKQT</sequence>
<dbReference type="InterPro" id="IPR001296">
    <property type="entry name" value="Glyco_trans_1"/>
</dbReference>
<proteinExistence type="predicted"/>
<keyword evidence="3" id="KW-0472">Membrane</keyword>
<evidence type="ECO:0000256" key="2">
    <source>
        <dbReference type="SAM" id="MobiDB-lite"/>
    </source>
</evidence>
<keyword evidence="5" id="KW-0808">Transferase</keyword>
<feature type="transmembrane region" description="Helical" evidence="3">
    <location>
        <begin position="180"/>
        <end position="197"/>
    </location>
</feature>
<reference evidence="5" key="1">
    <citation type="submission" date="2023-06" db="EMBL/GenBank/DDBJ databases">
        <title>Survivors Of The Sea: Transcriptome response of Skeletonema marinoi to long-term dormancy.</title>
        <authorList>
            <person name="Pinder M.I.M."/>
            <person name="Kourtchenko O."/>
            <person name="Robertson E.K."/>
            <person name="Larsson T."/>
            <person name="Maumus F."/>
            <person name="Osuna-Cruz C.M."/>
            <person name="Vancaester E."/>
            <person name="Stenow R."/>
            <person name="Vandepoele K."/>
            <person name="Ploug H."/>
            <person name="Bruchert V."/>
            <person name="Godhe A."/>
            <person name="Topel M."/>
        </authorList>
    </citation>
    <scope>NUCLEOTIDE SEQUENCE</scope>
    <source>
        <strain evidence="5">R05AC</strain>
    </source>
</reference>
<keyword evidence="3" id="KW-0812">Transmembrane</keyword>
<dbReference type="SUPFAM" id="SSF53756">
    <property type="entry name" value="UDP-Glycosyltransferase/glycogen phosphorylase"/>
    <property type="match status" value="1"/>
</dbReference>
<dbReference type="EC" id="2.4.-.-" evidence="5"/>
<dbReference type="Pfam" id="PF00534">
    <property type="entry name" value="Glycos_transf_1"/>
    <property type="match status" value="1"/>
</dbReference>
<dbReference type="Gene3D" id="3.40.50.2000">
    <property type="entry name" value="Glycogen Phosphorylase B"/>
    <property type="match status" value="2"/>
</dbReference>
<evidence type="ECO:0000256" key="1">
    <source>
        <dbReference type="ARBA" id="ARBA00022676"/>
    </source>
</evidence>
<accession>A0AAD8Y3C8</accession>
<evidence type="ECO:0000256" key="3">
    <source>
        <dbReference type="SAM" id="Phobius"/>
    </source>
</evidence>
<protein>
    <submittedName>
        <fullName evidence="5">Glycosyltransferase family protein</fullName>
        <ecNumber evidence="5">2.4.-.-</ecNumber>
    </submittedName>
</protein>
<keyword evidence="1 5" id="KW-0328">Glycosyltransferase</keyword>
<dbReference type="PANTHER" id="PTHR45947">
    <property type="entry name" value="SULFOQUINOVOSYL TRANSFERASE SQD2"/>
    <property type="match status" value="1"/>
</dbReference>
<dbReference type="PANTHER" id="PTHR45947:SF3">
    <property type="entry name" value="SULFOQUINOVOSYL TRANSFERASE SQD2"/>
    <property type="match status" value="1"/>
</dbReference>
<evidence type="ECO:0000259" key="4">
    <source>
        <dbReference type="Pfam" id="PF00534"/>
    </source>
</evidence>
<feature type="compositionally biased region" description="Polar residues" evidence="2">
    <location>
        <begin position="1"/>
        <end position="24"/>
    </location>
</feature>
<dbReference type="AlphaFoldDB" id="A0AAD8Y3C8"/>
<organism evidence="5 6">
    <name type="scientific">Skeletonema marinoi</name>
    <dbReference type="NCBI Taxonomy" id="267567"/>
    <lineage>
        <taxon>Eukaryota</taxon>
        <taxon>Sar</taxon>
        <taxon>Stramenopiles</taxon>
        <taxon>Ochrophyta</taxon>
        <taxon>Bacillariophyta</taxon>
        <taxon>Coscinodiscophyceae</taxon>
        <taxon>Thalassiosirophycidae</taxon>
        <taxon>Thalassiosirales</taxon>
        <taxon>Skeletonemataceae</taxon>
        <taxon>Skeletonema</taxon>
        <taxon>Skeletonema marinoi-dohrnii complex</taxon>
    </lineage>
</organism>
<feature type="transmembrane region" description="Helical" evidence="3">
    <location>
        <begin position="440"/>
        <end position="465"/>
    </location>
</feature>
<feature type="region of interest" description="Disordered" evidence="2">
    <location>
        <begin position="1"/>
        <end position="37"/>
    </location>
</feature>
<evidence type="ECO:0000313" key="5">
    <source>
        <dbReference type="EMBL" id="KAK1738277.1"/>
    </source>
</evidence>
<gene>
    <name evidence="5" type="ORF">QTG54_010946</name>
</gene>
<dbReference type="Proteomes" id="UP001224775">
    <property type="component" value="Unassembled WGS sequence"/>
</dbReference>
<dbReference type="EMBL" id="JATAAI010000021">
    <property type="protein sequence ID" value="KAK1738277.1"/>
    <property type="molecule type" value="Genomic_DNA"/>
</dbReference>
<keyword evidence="3" id="KW-1133">Transmembrane helix</keyword>
<comment type="caution">
    <text evidence="5">The sequence shown here is derived from an EMBL/GenBank/DDBJ whole genome shotgun (WGS) entry which is preliminary data.</text>
</comment>
<feature type="compositionally biased region" description="Low complexity" evidence="2">
    <location>
        <begin position="25"/>
        <end position="34"/>
    </location>
</feature>